<feature type="transmembrane region" description="Helical" evidence="1">
    <location>
        <begin position="19"/>
        <end position="38"/>
    </location>
</feature>
<keyword evidence="3" id="KW-1185">Reference proteome</keyword>
<dbReference type="AlphaFoldDB" id="A0A2T0LT90"/>
<keyword evidence="1" id="KW-1133">Transmembrane helix</keyword>
<keyword evidence="1" id="KW-0472">Membrane</keyword>
<evidence type="ECO:0000256" key="1">
    <source>
        <dbReference type="SAM" id="Phobius"/>
    </source>
</evidence>
<sequence>MTTDAHLPRRSPDAASLRAAAGCAIAGTLGYLLVTVLHGDPPIDDPRALLQYVAARPWWQVAHLVNILAVLAWMAVAVLLTGTARGGTRAVGRVTQAVFIATSAVFAVYFGLHAHAFEPLAQRLAESPPAADGQVLSQTQAVLAVLGSAAFTGQALLGLSLLLLGVTVLGHDRLPSWLGWIGIGAGAGWLTGAVLLEFAVIVPFTVAGWLWMLMLGTALWRGARRT</sequence>
<feature type="transmembrane region" description="Helical" evidence="1">
    <location>
        <begin position="177"/>
        <end position="195"/>
    </location>
</feature>
<feature type="transmembrane region" description="Helical" evidence="1">
    <location>
        <begin position="201"/>
        <end position="220"/>
    </location>
</feature>
<proteinExistence type="predicted"/>
<reference evidence="2 3" key="1">
    <citation type="submission" date="2018-03" db="EMBL/GenBank/DDBJ databases">
        <title>Genomic Encyclopedia of Type Strains, Phase III (KMG-III): the genomes of soil and plant-associated and newly described type strains.</title>
        <authorList>
            <person name="Whitman W."/>
        </authorList>
    </citation>
    <scope>NUCLEOTIDE SEQUENCE [LARGE SCALE GENOMIC DNA]</scope>
    <source>
        <strain evidence="2 3">CGMCC 4.7125</strain>
    </source>
</reference>
<keyword evidence="1" id="KW-0812">Transmembrane</keyword>
<organism evidence="2 3">
    <name type="scientific">Prauserella shujinwangii</name>
    <dbReference type="NCBI Taxonomy" id="1453103"/>
    <lineage>
        <taxon>Bacteria</taxon>
        <taxon>Bacillati</taxon>
        <taxon>Actinomycetota</taxon>
        <taxon>Actinomycetes</taxon>
        <taxon>Pseudonocardiales</taxon>
        <taxon>Pseudonocardiaceae</taxon>
        <taxon>Prauserella</taxon>
    </lineage>
</organism>
<dbReference type="InterPro" id="IPR025495">
    <property type="entry name" value="DUF4386"/>
</dbReference>
<evidence type="ECO:0000313" key="2">
    <source>
        <dbReference type="EMBL" id="PRX46950.1"/>
    </source>
</evidence>
<dbReference type="RefSeq" id="WP_106179505.1">
    <property type="nucleotide sequence ID" value="NZ_PVNH01000006.1"/>
</dbReference>
<protein>
    <submittedName>
        <fullName evidence="2">Uncharacterized protein DUF4386</fullName>
    </submittedName>
</protein>
<dbReference type="OrthoDB" id="3693682at2"/>
<evidence type="ECO:0000313" key="3">
    <source>
        <dbReference type="Proteomes" id="UP000238362"/>
    </source>
</evidence>
<gene>
    <name evidence="2" type="ORF">B0I33_10647</name>
</gene>
<feature type="transmembrane region" description="Helical" evidence="1">
    <location>
        <begin position="58"/>
        <end position="82"/>
    </location>
</feature>
<accession>A0A2T0LT90</accession>
<dbReference type="EMBL" id="PVNH01000006">
    <property type="protein sequence ID" value="PRX46950.1"/>
    <property type="molecule type" value="Genomic_DNA"/>
</dbReference>
<comment type="caution">
    <text evidence="2">The sequence shown here is derived from an EMBL/GenBank/DDBJ whole genome shotgun (WGS) entry which is preliminary data.</text>
</comment>
<dbReference type="Proteomes" id="UP000238362">
    <property type="component" value="Unassembled WGS sequence"/>
</dbReference>
<feature type="transmembrane region" description="Helical" evidence="1">
    <location>
        <begin position="94"/>
        <end position="112"/>
    </location>
</feature>
<dbReference type="Pfam" id="PF14329">
    <property type="entry name" value="DUF4386"/>
    <property type="match status" value="1"/>
</dbReference>
<name>A0A2T0LT90_9PSEU</name>
<feature type="transmembrane region" description="Helical" evidence="1">
    <location>
        <begin position="141"/>
        <end position="165"/>
    </location>
</feature>